<evidence type="ECO:0000313" key="5">
    <source>
        <dbReference type="Proteomes" id="UP000001555"/>
    </source>
</evidence>
<dbReference type="VEuPathDB" id="VectorBase:ISCI014577"/>
<feature type="domain" description="PRMT5 oligomerisation" evidence="2">
    <location>
        <begin position="1"/>
        <end position="60"/>
    </location>
</feature>
<dbReference type="InterPro" id="IPR029063">
    <property type="entry name" value="SAM-dependent_MTases_sf"/>
</dbReference>
<keyword evidence="5" id="KW-1185">Reference proteome</keyword>
<dbReference type="PANTHER" id="PTHR10738">
    <property type="entry name" value="PROTEIN ARGININE N-METHYLTRANSFERASE 5"/>
    <property type="match status" value="1"/>
</dbReference>
<dbReference type="OrthoDB" id="1368803at2759"/>
<organism>
    <name type="scientific">Ixodes scapularis</name>
    <name type="common">Black-legged tick</name>
    <name type="synonym">Deer tick</name>
    <dbReference type="NCBI Taxonomy" id="6945"/>
    <lineage>
        <taxon>Eukaryota</taxon>
        <taxon>Metazoa</taxon>
        <taxon>Ecdysozoa</taxon>
        <taxon>Arthropoda</taxon>
        <taxon>Chelicerata</taxon>
        <taxon>Arachnida</taxon>
        <taxon>Acari</taxon>
        <taxon>Parasitiformes</taxon>
        <taxon>Ixodida</taxon>
        <taxon>Ixodoidea</taxon>
        <taxon>Ixodidae</taxon>
        <taxon>Ixodinae</taxon>
        <taxon>Ixodes</taxon>
    </lineage>
</organism>
<evidence type="ECO:0000259" key="2">
    <source>
        <dbReference type="Pfam" id="PF17286"/>
    </source>
</evidence>
<evidence type="ECO:0000313" key="3">
    <source>
        <dbReference type="EMBL" id="EEC18637.1"/>
    </source>
</evidence>
<dbReference type="InterPro" id="IPR035248">
    <property type="entry name" value="PRMT5_C"/>
</dbReference>
<dbReference type="AlphaFoldDB" id="B7QIG5"/>
<dbReference type="HOGENOM" id="CLU_2728864_0_0_1"/>
<evidence type="ECO:0000313" key="4">
    <source>
        <dbReference type="EnsemblMetazoa" id="ISCW014577-PA"/>
    </source>
</evidence>
<keyword evidence="1" id="KW-0949">S-adenosyl-L-methionine</keyword>
<accession>B7QIG5</accession>
<dbReference type="VEuPathDB" id="VectorBase:ISCW014577"/>
<dbReference type="GO" id="GO:0016274">
    <property type="term" value="F:protein-arginine N-methyltransferase activity"/>
    <property type="evidence" value="ECO:0007669"/>
    <property type="project" value="InterPro"/>
</dbReference>
<dbReference type="PANTHER" id="PTHR10738:SF0">
    <property type="entry name" value="PROTEIN ARGININE N-METHYLTRANSFERASE 5"/>
    <property type="match status" value="1"/>
</dbReference>
<dbReference type="Gene3D" id="2.70.160.11">
    <property type="entry name" value="Hnrnp arginine n-methyltransferase1"/>
    <property type="match status" value="1"/>
</dbReference>
<dbReference type="EMBL" id="DS945857">
    <property type="protein sequence ID" value="EEC18637.1"/>
    <property type="molecule type" value="Genomic_DNA"/>
</dbReference>
<dbReference type="InterPro" id="IPR025799">
    <property type="entry name" value="Arg_MeTrfase"/>
</dbReference>
<evidence type="ECO:0000256" key="1">
    <source>
        <dbReference type="ARBA" id="ARBA00022691"/>
    </source>
</evidence>
<protein>
    <recommendedName>
        <fullName evidence="2">PRMT5 oligomerisation domain-containing protein</fullName>
    </recommendedName>
</protein>
<evidence type="ECO:0007829" key="6">
    <source>
        <dbReference type="PeptideAtlas" id="B7QIG5"/>
    </source>
</evidence>
<sequence>MFSWFPIYFPIKDPVSLPKGSTLEVHFWRCVTPRKVWYEWLVTQPQLGTVHNPCGRSYTMGL</sequence>
<name>B7QIG5_IXOSC</name>
<dbReference type="EnsemblMetazoa" id="ISCW014577-RA">
    <property type="protein sequence ID" value="ISCW014577-PA"/>
    <property type="gene ID" value="ISCW014577"/>
</dbReference>
<reference evidence="3 5" key="1">
    <citation type="submission" date="2008-03" db="EMBL/GenBank/DDBJ databases">
        <title>Annotation of Ixodes scapularis.</title>
        <authorList>
            <consortium name="Ixodes scapularis Genome Project Consortium"/>
            <person name="Caler E."/>
            <person name="Hannick L.I."/>
            <person name="Bidwell S."/>
            <person name="Joardar V."/>
            <person name="Thiagarajan M."/>
            <person name="Amedeo P."/>
            <person name="Galinsky K.J."/>
            <person name="Schobel S."/>
            <person name="Inman J."/>
            <person name="Hostetler J."/>
            <person name="Miller J."/>
            <person name="Hammond M."/>
            <person name="Megy K."/>
            <person name="Lawson D."/>
            <person name="Kodira C."/>
            <person name="Sutton G."/>
            <person name="Meyer J."/>
            <person name="Hill C.A."/>
            <person name="Birren B."/>
            <person name="Nene V."/>
            <person name="Collins F."/>
            <person name="Alarcon-Chaidez F."/>
            <person name="Wikel S."/>
            <person name="Strausberg R."/>
        </authorList>
    </citation>
    <scope>NUCLEOTIDE SEQUENCE [LARGE SCALE GENOMIC DNA]</scope>
    <source>
        <strain evidence="5">Wikel</strain>
        <strain evidence="3">Wikel colony</strain>
    </source>
</reference>
<dbReference type="InParanoid" id="B7QIG5"/>
<dbReference type="STRING" id="6945.B7QIG5"/>
<keyword evidence="6" id="KW-1267">Proteomics identification</keyword>
<dbReference type="Pfam" id="PF17286">
    <property type="entry name" value="PRMT5_C"/>
    <property type="match status" value="1"/>
</dbReference>
<dbReference type="PaxDb" id="6945-B7QIG5"/>
<dbReference type="VEuPathDB" id="VectorBase:ISCP_023971"/>
<dbReference type="Proteomes" id="UP000001555">
    <property type="component" value="Unassembled WGS sequence"/>
</dbReference>
<dbReference type="EMBL" id="ABJB010485088">
    <property type="status" value="NOT_ANNOTATED_CDS"/>
    <property type="molecule type" value="Genomic_DNA"/>
</dbReference>
<reference evidence="4" key="2">
    <citation type="submission" date="2020-05" db="UniProtKB">
        <authorList>
            <consortium name="EnsemblMetazoa"/>
        </authorList>
    </citation>
    <scope>IDENTIFICATION</scope>
    <source>
        <strain evidence="4">wikel</strain>
    </source>
</reference>
<gene>
    <name evidence="3" type="ORF">IscW_ISCW014577</name>
</gene>
<dbReference type="SUPFAM" id="SSF53335">
    <property type="entry name" value="S-adenosyl-L-methionine-dependent methyltransferases"/>
    <property type="match status" value="1"/>
</dbReference>
<proteinExistence type="evidence at protein level"/>